<keyword evidence="3" id="KW-1185">Reference proteome</keyword>
<dbReference type="OrthoDB" id="328211at2759"/>
<evidence type="ECO:0000256" key="1">
    <source>
        <dbReference type="SAM" id="Phobius"/>
    </source>
</evidence>
<dbReference type="Proteomes" id="UP000224006">
    <property type="component" value="Chromosome IX"/>
</dbReference>
<reference evidence="2 3" key="1">
    <citation type="submission" date="2017-09" db="EMBL/GenBank/DDBJ databases">
        <title>Genome sequencing of Besnoitia besnoiti strain Bb-Ger1.</title>
        <authorList>
            <person name="Schares G."/>
            <person name="Venepally P."/>
            <person name="Lorenzi H.A."/>
        </authorList>
    </citation>
    <scope>NUCLEOTIDE SEQUENCE [LARGE SCALE GENOMIC DNA]</scope>
    <source>
        <strain evidence="2 3">Bb-Ger1</strain>
    </source>
</reference>
<dbReference type="VEuPathDB" id="ToxoDB:BESB_014200"/>
<proteinExistence type="predicted"/>
<evidence type="ECO:0000313" key="2">
    <source>
        <dbReference type="EMBL" id="PFH32807.1"/>
    </source>
</evidence>
<dbReference type="EMBL" id="NWUJ01000010">
    <property type="protein sequence ID" value="PFH32807.1"/>
    <property type="molecule type" value="Genomic_DNA"/>
</dbReference>
<dbReference type="KEGG" id="bbes:BESB_014200"/>
<name>A0A2A9MB07_BESBE</name>
<feature type="transmembrane region" description="Helical" evidence="1">
    <location>
        <begin position="200"/>
        <end position="221"/>
    </location>
</feature>
<dbReference type="AlphaFoldDB" id="A0A2A9MB07"/>
<sequence length="254" mass="28813">MGVTGIMGLCALMMARLTNMFSNYSLSDFMSIGKWADRLGCLVKWLPWLVAVCAIGWIVINAVNISWILIDPKSWCARRWADKGIAAVVNCRTWYRGDAPCIEPQEKTNMANKVASCNDGDFLEANHFFLFTPKDGEKCSFKTIEICRAFKQKYTSFGNGGDINWGKEPLDKCLGTEAETLGADNFLVTTDENSDLYRYVFMYVVGWCVAVLTLVIIFYYVKSSSNFEAMFYQPQRKGDNVILKIIRPLTPWSR</sequence>
<accession>A0A2A9MB07</accession>
<evidence type="ECO:0000313" key="3">
    <source>
        <dbReference type="Proteomes" id="UP000224006"/>
    </source>
</evidence>
<organism evidence="2 3">
    <name type="scientific">Besnoitia besnoiti</name>
    <name type="common">Apicomplexan protozoan</name>
    <dbReference type="NCBI Taxonomy" id="94643"/>
    <lineage>
        <taxon>Eukaryota</taxon>
        <taxon>Sar</taxon>
        <taxon>Alveolata</taxon>
        <taxon>Apicomplexa</taxon>
        <taxon>Conoidasida</taxon>
        <taxon>Coccidia</taxon>
        <taxon>Eucoccidiorida</taxon>
        <taxon>Eimeriorina</taxon>
        <taxon>Sarcocystidae</taxon>
        <taxon>Besnoitia</taxon>
    </lineage>
</organism>
<feature type="transmembrane region" description="Helical" evidence="1">
    <location>
        <begin position="45"/>
        <end position="70"/>
    </location>
</feature>
<comment type="caution">
    <text evidence="2">The sequence shown here is derived from an EMBL/GenBank/DDBJ whole genome shotgun (WGS) entry which is preliminary data.</text>
</comment>
<gene>
    <name evidence="2" type="ORF">BESB_014200</name>
</gene>
<dbReference type="GeneID" id="40306481"/>
<protein>
    <submittedName>
        <fullName evidence="2">Putative membrane protein</fullName>
    </submittedName>
</protein>
<dbReference type="RefSeq" id="XP_029216816.1">
    <property type="nucleotide sequence ID" value="XM_029360149.1"/>
</dbReference>
<keyword evidence="1" id="KW-0472">Membrane</keyword>
<keyword evidence="1" id="KW-1133">Transmembrane helix</keyword>
<keyword evidence="1" id="KW-0812">Transmembrane</keyword>